<organism evidence="9 10">
    <name type="scientific">Kinneretia aquatilis</name>
    <dbReference type="NCBI Taxonomy" id="2070761"/>
    <lineage>
        <taxon>Bacteria</taxon>
        <taxon>Pseudomonadati</taxon>
        <taxon>Pseudomonadota</taxon>
        <taxon>Betaproteobacteria</taxon>
        <taxon>Burkholderiales</taxon>
        <taxon>Sphaerotilaceae</taxon>
        <taxon>Roseateles</taxon>
    </lineage>
</organism>
<dbReference type="AlphaFoldDB" id="A0A2N8KY27"/>
<dbReference type="InterPro" id="IPR051536">
    <property type="entry name" value="UDG_Type-4/5"/>
</dbReference>
<name>A0A2N8KY27_9BURK</name>
<dbReference type="InterPro" id="IPR005122">
    <property type="entry name" value="Uracil-DNA_glycosylase-like"/>
</dbReference>
<evidence type="ECO:0000256" key="5">
    <source>
        <dbReference type="ARBA" id="ARBA00023004"/>
    </source>
</evidence>
<dbReference type="SMART" id="SM00986">
    <property type="entry name" value="UDG"/>
    <property type="match status" value="1"/>
</dbReference>
<dbReference type="GO" id="GO:0097506">
    <property type="term" value="F:deaminated base DNA N-glycosylase activity"/>
    <property type="evidence" value="ECO:0007669"/>
    <property type="project" value="UniProtKB-ARBA"/>
</dbReference>
<dbReference type="GO" id="GO:0046872">
    <property type="term" value="F:metal ion binding"/>
    <property type="evidence" value="ECO:0007669"/>
    <property type="project" value="UniProtKB-KW"/>
</dbReference>
<dbReference type="Proteomes" id="UP000235916">
    <property type="component" value="Unassembled WGS sequence"/>
</dbReference>
<evidence type="ECO:0000256" key="7">
    <source>
        <dbReference type="ARBA" id="ARBA00023204"/>
    </source>
</evidence>
<reference evidence="9 10" key="1">
    <citation type="submission" date="2018-01" db="EMBL/GenBank/DDBJ databases">
        <title>Draft genome sequence of Paucibacter aquatile CR182 isolated from freshwater of the Nakdong River.</title>
        <authorList>
            <person name="Choi A."/>
            <person name="Chung E.J."/>
        </authorList>
    </citation>
    <scope>NUCLEOTIDE SEQUENCE [LARGE SCALE GENOMIC DNA]</scope>
    <source>
        <strain evidence="9 10">CR182</strain>
    </source>
</reference>
<dbReference type="Gene3D" id="3.40.470.10">
    <property type="entry name" value="Uracil-DNA glycosylase-like domain"/>
    <property type="match status" value="1"/>
</dbReference>
<dbReference type="OrthoDB" id="5290748at2"/>
<dbReference type="CDD" id="cd10030">
    <property type="entry name" value="UDG-F4_TTUDGA_SPO1dp_like"/>
    <property type="match status" value="1"/>
</dbReference>
<evidence type="ECO:0000256" key="1">
    <source>
        <dbReference type="ARBA" id="ARBA00022485"/>
    </source>
</evidence>
<proteinExistence type="predicted"/>
<evidence type="ECO:0000256" key="3">
    <source>
        <dbReference type="ARBA" id="ARBA00022763"/>
    </source>
</evidence>
<evidence type="ECO:0000256" key="6">
    <source>
        <dbReference type="ARBA" id="ARBA00023014"/>
    </source>
</evidence>
<evidence type="ECO:0000313" key="9">
    <source>
        <dbReference type="EMBL" id="PND38356.1"/>
    </source>
</evidence>
<comment type="caution">
    <text evidence="9">The sequence shown here is derived from an EMBL/GenBank/DDBJ whole genome shotgun (WGS) entry which is preliminary data.</text>
</comment>
<keyword evidence="7" id="KW-0234">DNA repair</keyword>
<keyword evidence="3" id="KW-0227">DNA damage</keyword>
<dbReference type="PANTHER" id="PTHR33693">
    <property type="entry name" value="TYPE-5 URACIL-DNA GLYCOSYLASE"/>
    <property type="match status" value="1"/>
</dbReference>
<keyword evidence="2" id="KW-0479">Metal-binding</keyword>
<sequence>MSWDARQTAMLAAMGLRVWPRPDTAEASTDPADSAVAVAEREAPAVAAPAAVRPPAAAPAPRPPAPAPVAALAAVAELLPRAPQAAPAPSRPALPAGQREQLVAGLGWPELRYEAAECQACRLCQGRRAHVFGAGPEAADWLIVADPSGEAEDPAQPFGGEAGALLANMMRALKLDPAPALGRPAAEPAARERQAYISLPLKCRAGPGVPSGPAEIQQCRPLLARQVALLQPRVIVALGRASAQALLGSDEPLGRLRGRVHHFEGIPVLVSYGLDYLLRSPADKAGAWADLCLALESAKGQA</sequence>
<protein>
    <submittedName>
        <fullName evidence="9">Uracil-DNA glycosylase</fullName>
    </submittedName>
</protein>
<dbReference type="PANTHER" id="PTHR33693:SF1">
    <property type="entry name" value="TYPE-4 URACIL-DNA GLYCOSYLASE"/>
    <property type="match status" value="1"/>
</dbReference>
<accession>A0A2N8KY27</accession>
<dbReference type="GO" id="GO:0006281">
    <property type="term" value="P:DNA repair"/>
    <property type="evidence" value="ECO:0007669"/>
    <property type="project" value="UniProtKB-KW"/>
</dbReference>
<evidence type="ECO:0000256" key="4">
    <source>
        <dbReference type="ARBA" id="ARBA00022801"/>
    </source>
</evidence>
<keyword evidence="10" id="KW-1185">Reference proteome</keyword>
<dbReference type="Pfam" id="PF03167">
    <property type="entry name" value="UDG"/>
    <property type="match status" value="1"/>
</dbReference>
<evidence type="ECO:0000313" key="10">
    <source>
        <dbReference type="Proteomes" id="UP000235916"/>
    </source>
</evidence>
<keyword evidence="1" id="KW-0004">4Fe-4S</keyword>
<keyword evidence="4" id="KW-0378">Hydrolase</keyword>
<evidence type="ECO:0000259" key="8">
    <source>
        <dbReference type="SMART" id="SM00986"/>
    </source>
</evidence>
<dbReference type="SUPFAM" id="SSF52141">
    <property type="entry name" value="Uracil-DNA glycosylase-like"/>
    <property type="match status" value="1"/>
</dbReference>
<keyword evidence="5" id="KW-0408">Iron</keyword>
<dbReference type="SMART" id="SM00987">
    <property type="entry name" value="UreE_C"/>
    <property type="match status" value="1"/>
</dbReference>
<dbReference type="EMBL" id="POSP01000003">
    <property type="protein sequence ID" value="PND38356.1"/>
    <property type="molecule type" value="Genomic_DNA"/>
</dbReference>
<dbReference type="InterPro" id="IPR036895">
    <property type="entry name" value="Uracil-DNA_glycosylase-like_sf"/>
</dbReference>
<dbReference type="GO" id="GO:0051539">
    <property type="term" value="F:4 iron, 4 sulfur cluster binding"/>
    <property type="evidence" value="ECO:0007669"/>
    <property type="project" value="UniProtKB-KW"/>
</dbReference>
<evidence type="ECO:0000256" key="2">
    <source>
        <dbReference type="ARBA" id="ARBA00022723"/>
    </source>
</evidence>
<dbReference type="RefSeq" id="WP_102768275.1">
    <property type="nucleotide sequence ID" value="NZ_POSP01000003.1"/>
</dbReference>
<feature type="domain" description="Uracil-DNA glycosylase-like" evidence="8">
    <location>
        <begin position="132"/>
        <end position="292"/>
    </location>
</feature>
<keyword evidence="6" id="KW-0411">Iron-sulfur</keyword>
<gene>
    <name evidence="9" type="ORF">C1O66_13020</name>
</gene>